<reference evidence="1 2" key="2">
    <citation type="submission" date="2018-11" db="EMBL/GenBank/DDBJ databases">
        <authorList>
            <consortium name="Pathogen Informatics"/>
        </authorList>
    </citation>
    <scope>NUCLEOTIDE SEQUENCE [LARGE SCALE GENOMIC DNA]</scope>
    <source>
        <strain evidence="1 2">NST_G2</strain>
    </source>
</reference>
<dbReference type="WBParaSite" id="SSLN_0000113001-mRNA-1">
    <property type="protein sequence ID" value="SSLN_0000113001-mRNA-1"/>
    <property type="gene ID" value="SSLN_0000113001"/>
</dbReference>
<gene>
    <name evidence="1" type="ORF">SSLN_LOCUS1084</name>
</gene>
<name>A0A183SA36_SCHSO</name>
<reference evidence="3" key="1">
    <citation type="submission" date="2016-06" db="UniProtKB">
        <authorList>
            <consortium name="WormBaseParasite"/>
        </authorList>
    </citation>
    <scope>IDENTIFICATION</scope>
</reference>
<dbReference type="Proteomes" id="UP000275846">
    <property type="component" value="Unassembled WGS sequence"/>
</dbReference>
<dbReference type="EMBL" id="UYSU01001464">
    <property type="protein sequence ID" value="VDL86895.1"/>
    <property type="molecule type" value="Genomic_DNA"/>
</dbReference>
<dbReference type="AlphaFoldDB" id="A0A183SA36"/>
<proteinExistence type="predicted"/>
<sequence>MRGSMFPPMRITYTFIIRSHYLKPRRAGSRNFSMCKMKIMEALRFAPSRAQQSSAVKCRLVVATARYSTILSLCGFYRIDGSQTQNFRNLLALTAYNSRKHNVPACADHRRQKAVGM</sequence>
<evidence type="ECO:0000313" key="2">
    <source>
        <dbReference type="Proteomes" id="UP000275846"/>
    </source>
</evidence>
<evidence type="ECO:0000313" key="1">
    <source>
        <dbReference type="EMBL" id="VDL86895.1"/>
    </source>
</evidence>
<evidence type="ECO:0000313" key="3">
    <source>
        <dbReference type="WBParaSite" id="SSLN_0000113001-mRNA-1"/>
    </source>
</evidence>
<organism evidence="3">
    <name type="scientific">Schistocephalus solidus</name>
    <name type="common">Tapeworm</name>
    <dbReference type="NCBI Taxonomy" id="70667"/>
    <lineage>
        <taxon>Eukaryota</taxon>
        <taxon>Metazoa</taxon>
        <taxon>Spiralia</taxon>
        <taxon>Lophotrochozoa</taxon>
        <taxon>Platyhelminthes</taxon>
        <taxon>Cestoda</taxon>
        <taxon>Eucestoda</taxon>
        <taxon>Diphyllobothriidea</taxon>
        <taxon>Diphyllobothriidae</taxon>
        <taxon>Schistocephalus</taxon>
    </lineage>
</organism>
<keyword evidence="2" id="KW-1185">Reference proteome</keyword>
<accession>A0A183SA36</accession>
<protein>
    <submittedName>
        <fullName evidence="3">Secreted protein</fullName>
    </submittedName>
</protein>